<keyword evidence="3" id="KW-1185">Reference proteome</keyword>
<keyword evidence="1" id="KW-0472">Membrane</keyword>
<feature type="transmembrane region" description="Helical" evidence="1">
    <location>
        <begin position="194"/>
        <end position="210"/>
    </location>
</feature>
<feature type="transmembrane region" description="Helical" evidence="1">
    <location>
        <begin position="86"/>
        <end position="102"/>
    </location>
</feature>
<protein>
    <submittedName>
        <fullName evidence="2">Uncharacterized protein</fullName>
    </submittedName>
</protein>
<gene>
    <name evidence="2" type="ORF">SAMN02745729_12311</name>
</gene>
<feature type="transmembrane region" description="Helical" evidence="1">
    <location>
        <begin position="152"/>
        <end position="174"/>
    </location>
</feature>
<evidence type="ECO:0000313" key="3">
    <source>
        <dbReference type="Proteomes" id="UP000242469"/>
    </source>
</evidence>
<accession>A0A1H4GZB6</accession>
<feature type="transmembrane region" description="Helical" evidence="1">
    <location>
        <begin position="114"/>
        <end position="132"/>
    </location>
</feature>
<dbReference type="Proteomes" id="UP000242469">
    <property type="component" value="Unassembled WGS sequence"/>
</dbReference>
<keyword evidence="1" id="KW-0812">Transmembrane</keyword>
<organism evidence="2 3">
    <name type="scientific">Marinobacterium iners DSM 11526</name>
    <dbReference type="NCBI Taxonomy" id="1122198"/>
    <lineage>
        <taxon>Bacteria</taxon>
        <taxon>Pseudomonadati</taxon>
        <taxon>Pseudomonadota</taxon>
        <taxon>Gammaproteobacteria</taxon>
        <taxon>Oceanospirillales</taxon>
        <taxon>Oceanospirillaceae</taxon>
        <taxon>Marinobacterium</taxon>
    </lineage>
</organism>
<sequence length="223" mass="24902">MDMMNSASSNDAGAGPGRQIRAALIQFLVLAALALVPPLIIYLDVQTIKDSVGEISLTEVSQTLCLLLTVTLFASTTWQQTESRGFYVLVTGFFLCMLIREHDFVFDLIRHGAWVYPALAVTLTALVTALIWRHTVVGPMAAFTRLQGYHQLILGLVVVLVFSRVFGTGSLWRAVMLDEYQNLYKSVIQEGLELFGYLLIAYGTVQMTDWRHLLRRNKTDAAN</sequence>
<evidence type="ECO:0000256" key="1">
    <source>
        <dbReference type="SAM" id="Phobius"/>
    </source>
</evidence>
<evidence type="ECO:0000313" key="2">
    <source>
        <dbReference type="EMBL" id="SEB14863.1"/>
    </source>
</evidence>
<dbReference type="AlphaFoldDB" id="A0A1H4GZB6"/>
<proteinExistence type="predicted"/>
<reference evidence="3" key="1">
    <citation type="submission" date="2016-10" db="EMBL/GenBank/DDBJ databases">
        <authorList>
            <person name="Varghese N."/>
            <person name="Submissions S."/>
        </authorList>
    </citation>
    <scope>NUCLEOTIDE SEQUENCE [LARGE SCALE GENOMIC DNA]</scope>
    <source>
        <strain evidence="3">DSM 11526</strain>
    </source>
</reference>
<keyword evidence="1" id="KW-1133">Transmembrane helix</keyword>
<dbReference type="STRING" id="1122198.SAMN02745729_12311"/>
<name>A0A1H4GZB6_9GAMM</name>
<dbReference type="EMBL" id="FNRJ01000023">
    <property type="protein sequence ID" value="SEB14863.1"/>
    <property type="molecule type" value="Genomic_DNA"/>
</dbReference>
<feature type="transmembrane region" description="Helical" evidence="1">
    <location>
        <begin position="20"/>
        <end position="43"/>
    </location>
</feature>